<comment type="caution">
    <text evidence="7">The sequence shown here is derived from an EMBL/GenBank/DDBJ whole genome shotgun (WGS) entry which is preliminary data.</text>
</comment>
<proteinExistence type="inferred from homology"/>
<reference evidence="7" key="1">
    <citation type="submission" date="2022-10" db="EMBL/GenBank/DDBJ databases">
        <title>Novel sulphate-reducing endosymbionts in the free-living metamonad Anaeramoeba.</title>
        <authorList>
            <person name="Jerlstrom-Hultqvist J."/>
            <person name="Cepicka I."/>
            <person name="Gallot-Lavallee L."/>
            <person name="Salas-Leiva D."/>
            <person name="Curtis B.A."/>
            <person name="Zahonova K."/>
            <person name="Pipaliya S."/>
            <person name="Dacks J."/>
            <person name="Roger A.J."/>
        </authorList>
    </citation>
    <scope>NUCLEOTIDE SEQUENCE</scope>
    <source>
        <strain evidence="7">BMAN</strain>
    </source>
</reference>
<evidence type="ECO:0000256" key="5">
    <source>
        <dbReference type="ARBA" id="ARBA00022917"/>
    </source>
</evidence>
<keyword evidence="2 6" id="KW-0396">Initiation factor</keyword>
<evidence type="ECO:0000313" key="7">
    <source>
        <dbReference type="EMBL" id="KAJ5077254.1"/>
    </source>
</evidence>
<dbReference type="GO" id="GO:0016281">
    <property type="term" value="C:eukaryotic translation initiation factor 4F complex"/>
    <property type="evidence" value="ECO:0007669"/>
    <property type="project" value="TreeGrafter"/>
</dbReference>
<dbReference type="GO" id="GO:0003743">
    <property type="term" value="F:translation initiation factor activity"/>
    <property type="evidence" value="ECO:0007669"/>
    <property type="project" value="UniProtKB-KW"/>
</dbReference>
<evidence type="ECO:0000256" key="2">
    <source>
        <dbReference type="ARBA" id="ARBA00022540"/>
    </source>
</evidence>
<evidence type="ECO:0000313" key="8">
    <source>
        <dbReference type="Proteomes" id="UP001149090"/>
    </source>
</evidence>
<evidence type="ECO:0000256" key="4">
    <source>
        <dbReference type="ARBA" id="ARBA00022884"/>
    </source>
</evidence>
<dbReference type="InterPro" id="IPR023398">
    <property type="entry name" value="TIF_eIF4e-like"/>
</dbReference>
<dbReference type="PANTHER" id="PTHR11960">
    <property type="entry name" value="EUKARYOTIC TRANSLATION INITIATION FACTOR 4E RELATED"/>
    <property type="match status" value="1"/>
</dbReference>
<evidence type="ECO:0000256" key="6">
    <source>
        <dbReference type="RuleBase" id="RU004374"/>
    </source>
</evidence>
<accession>A0A9Q0LRM6</accession>
<dbReference type="EMBL" id="JAPDFW010000059">
    <property type="protein sequence ID" value="KAJ5077254.1"/>
    <property type="molecule type" value="Genomic_DNA"/>
</dbReference>
<organism evidence="7 8">
    <name type="scientific">Anaeramoeba ignava</name>
    <name type="common">Anaerobic marine amoeba</name>
    <dbReference type="NCBI Taxonomy" id="1746090"/>
    <lineage>
        <taxon>Eukaryota</taxon>
        <taxon>Metamonada</taxon>
        <taxon>Anaeramoebidae</taxon>
        <taxon>Anaeramoeba</taxon>
    </lineage>
</organism>
<keyword evidence="3" id="KW-0810">Translation regulation</keyword>
<dbReference type="OrthoDB" id="590761at2759"/>
<gene>
    <name evidence="7" type="ORF">M0811_00574</name>
</gene>
<evidence type="ECO:0000256" key="3">
    <source>
        <dbReference type="ARBA" id="ARBA00022845"/>
    </source>
</evidence>
<dbReference type="GO" id="GO:0000340">
    <property type="term" value="F:RNA 7-methylguanosine cap binding"/>
    <property type="evidence" value="ECO:0007669"/>
    <property type="project" value="TreeGrafter"/>
</dbReference>
<name>A0A9Q0LRM6_ANAIG</name>
<dbReference type="Pfam" id="PF01652">
    <property type="entry name" value="IF4E"/>
    <property type="match status" value="1"/>
</dbReference>
<dbReference type="SUPFAM" id="SSF55418">
    <property type="entry name" value="eIF4e-like"/>
    <property type="match status" value="1"/>
</dbReference>
<dbReference type="Gene3D" id="3.30.760.10">
    <property type="entry name" value="RNA Cap, Translation Initiation Factor Eif4e"/>
    <property type="match status" value="1"/>
</dbReference>
<dbReference type="GO" id="GO:0006417">
    <property type="term" value="P:regulation of translation"/>
    <property type="evidence" value="ECO:0007669"/>
    <property type="project" value="UniProtKB-KW"/>
</dbReference>
<protein>
    <submittedName>
        <fullName evidence="7">Eukaryotic translation initiation factor 4e-2-related</fullName>
    </submittedName>
</protein>
<evidence type="ECO:0000256" key="1">
    <source>
        <dbReference type="ARBA" id="ARBA00009860"/>
    </source>
</evidence>
<dbReference type="AlphaFoldDB" id="A0A9Q0LRM6"/>
<dbReference type="PANTHER" id="PTHR11960:SF8">
    <property type="entry name" value="EUKARYOTIC TRANSLATION INITIATION FACTOR 4E1-RELATED"/>
    <property type="match status" value="1"/>
</dbReference>
<keyword evidence="4 6" id="KW-0694">RNA-binding</keyword>
<dbReference type="Proteomes" id="UP001149090">
    <property type="component" value="Unassembled WGS sequence"/>
</dbReference>
<sequence length="140" mass="16480">MKNNLDSQTISFTEIEDSNLNTKKQPKHQLQRKWTLWVHVPKPQLGETKDEWDQNNLWLNTMLSLIGEQYDDHEFICGAAVSRRTTDRISLWTKDAEKKDNQIRIGGKFKEKLEIPENTKITFSSHKTLPNQEKPIKYNV</sequence>
<keyword evidence="5 6" id="KW-0648">Protein biosynthesis</keyword>
<comment type="similarity">
    <text evidence="1 6">Belongs to the eukaryotic initiation factor 4E family.</text>
</comment>
<keyword evidence="8" id="KW-1185">Reference proteome</keyword>
<dbReference type="InterPro" id="IPR001040">
    <property type="entry name" value="TIF_eIF_4E"/>
</dbReference>